<dbReference type="InterPro" id="IPR011992">
    <property type="entry name" value="EF-hand-dom_pair"/>
</dbReference>
<protein>
    <recommendedName>
        <fullName evidence="3">Calcineurin B-like protein</fullName>
    </recommendedName>
</protein>
<evidence type="ECO:0000313" key="7">
    <source>
        <dbReference type="Proteomes" id="UP000243975"/>
    </source>
</evidence>
<keyword evidence="1 3" id="KW-0677">Repeat</keyword>
<name>A0A124P607_CYNCS</name>
<keyword evidence="3 4" id="KW-0472">Membrane</keyword>
<dbReference type="PANTHER" id="PTHR23056:SF138">
    <property type="entry name" value="CALCINEURIN B-LIKE PROTEIN 3"/>
    <property type="match status" value="1"/>
</dbReference>
<dbReference type="InterPro" id="IPR045198">
    <property type="entry name" value="CNBL1-10"/>
</dbReference>
<sequence length="219" mass="24244">MVVATLAESGMNLSSDVIESIIDKTFEEADTKHDGKIDKEEWRSLVLRHPSLLKNMTLQYLKLNPDVNSAVSNSNSTKSFTDLSFLSASALFLNSSMIAFSGFISIVFLLDMYPAMLASRKACAFMIRSMFAVHPYSPVTRQHGESTTRSDTTTFSTLSPNTSLITLHRPSNFSFKDSCFLFSSSVSSSFRPSLVAETSFFPSNSFNWPTEYSSIASTI</sequence>
<dbReference type="PANTHER" id="PTHR23056">
    <property type="entry name" value="CALCINEURIN B"/>
    <property type="match status" value="1"/>
</dbReference>
<dbReference type="GO" id="GO:0019900">
    <property type="term" value="F:kinase binding"/>
    <property type="evidence" value="ECO:0007669"/>
    <property type="project" value="UniProtKB-UniRule"/>
</dbReference>
<dbReference type="GO" id="GO:0019722">
    <property type="term" value="P:calcium-mediated signaling"/>
    <property type="evidence" value="ECO:0007669"/>
    <property type="project" value="UniProtKB-UniRule"/>
</dbReference>
<feature type="transmembrane region" description="Helical" evidence="4">
    <location>
        <begin position="85"/>
        <end position="110"/>
    </location>
</feature>
<organism evidence="6 7">
    <name type="scientific">Cynara cardunculus var. scolymus</name>
    <name type="common">Globe artichoke</name>
    <name type="synonym">Cynara scolymus</name>
    <dbReference type="NCBI Taxonomy" id="59895"/>
    <lineage>
        <taxon>Eukaryota</taxon>
        <taxon>Viridiplantae</taxon>
        <taxon>Streptophyta</taxon>
        <taxon>Embryophyta</taxon>
        <taxon>Tracheophyta</taxon>
        <taxon>Spermatophyta</taxon>
        <taxon>Magnoliopsida</taxon>
        <taxon>eudicotyledons</taxon>
        <taxon>Gunneridae</taxon>
        <taxon>Pentapetalae</taxon>
        <taxon>asterids</taxon>
        <taxon>campanulids</taxon>
        <taxon>Asterales</taxon>
        <taxon>Asteraceae</taxon>
        <taxon>Carduoideae</taxon>
        <taxon>Cardueae</taxon>
        <taxon>Carduinae</taxon>
        <taxon>Cynara</taxon>
    </lineage>
</organism>
<dbReference type="Proteomes" id="UP000243975">
    <property type="component" value="Unassembled WGS sequence"/>
</dbReference>
<keyword evidence="4" id="KW-0812">Transmembrane</keyword>
<evidence type="ECO:0000256" key="4">
    <source>
        <dbReference type="SAM" id="Phobius"/>
    </source>
</evidence>
<comment type="subcellular location">
    <subcellularLocation>
        <location evidence="3">Membrane</location>
    </subcellularLocation>
</comment>
<dbReference type="InterPro" id="IPR002048">
    <property type="entry name" value="EF_hand_dom"/>
</dbReference>
<dbReference type="Pfam" id="PF13202">
    <property type="entry name" value="EF-hand_5"/>
    <property type="match status" value="1"/>
</dbReference>
<evidence type="ECO:0000256" key="3">
    <source>
        <dbReference type="RuleBase" id="RU369080"/>
    </source>
</evidence>
<reference evidence="6 7" key="1">
    <citation type="journal article" date="2016" name="Sci. Rep.">
        <title>The genome sequence of the outbreeding globe artichoke constructed de novo incorporating a phase-aware low-pass sequencing strategy of F1 progeny.</title>
        <authorList>
            <person name="Scaglione D."/>
            <person name="Reyes-Chin-Wo S."/>
            <person name="Acquadro A."/>
            <person name="Froenicke L."/>
            <person name="Portis E."/>
            <person name="Beitel C."/>
            <person name="Tirone M."/>
            <person name="Mauro R."/>
            <person name="Lo Monaco A."/>
            <person name="Mauromicale G."/>
            <person name="Faccioli P."/>
            <person name="Cattivelli L."/>
            <person name="Rieseberg L."/>
            <person name="Michelmore R."/>
            <person name="Lanteri S."/>
        </authorList>
    </citation>
    <scope>NUCLEOTIDE SEQUENCE [LARGE SCALE GENOMIC DNA]</scope>
    <source>
        <strain evidence="6">2C</strain>
    </source>
</reference>
<dbReference type="PROSITE" id="PS50222">
    <property type="entry name" value="EF_HAND_2"/>
    <property type="match status" value="1"/>
</dbReference>
<evidence type="ECO:0000256" key="1">
    <source>
        <dbReference type="ARBA" id="ARBA00022737"/>
    </source>
</evidence>
<feature type="domain" description="EF-hand" evidence="5">
    <location>
        <begin position="17"/>
        <end position="52"/>
    </location>
</feature>
<dbReference type="AlphaFoldDB" id="A0A124P607"/>
<dbReference type="SUPFAM" id="SSF47473">
    <property type="entry name" value="EF-hand"/>
    <property type="match status" value="1"/>
</dbReference>
<dbReference type="STRING" id="59895.A0A124P607"/>
<keyword evidence="3" id="KW-0106">Calcium</keyword>
<evidence type="ECO:0000259" key="5">
    <source>
        <dbReference type="PROSITE" id="PS50222"/>
    </source>
</evidence>
<accession>A0A124P607</accession>
<dbReference type="Gramene" id="KVE05414">
    <property type="protein sequence ID" value="KVE05414"/>
    <property type="gene ID" value="Ccrd_024082"/>
</dbReference>
<proteinExistence type="inferred from homology"/>
<evidence type="ECO:0000256" key="2">
    <source>
        <dbReference type="ARBA" id="ARBA00023774"/>
    </source>
</evidence>
<comment type="caution">
    <text evidence="6">The sequence shown here is derived from an EMBL/GenBank/DDBJ whole genome shotgun (WGS) entry which is preliminary data.</text>
</comment>
<evidence type="ECO:0000313" key="6">
    <source>
        <dbReference type="EMBL" id="KVE05414.1"/>
    </source>
</evidence>
<comment type="similarity">
    <text evidence="2 3">Belongs to the calcineurin regulatory subunit family.</text>
</comment>
<dbReference type="GO" id="GO:0005509">
    <property type="term" value="F:calcium ion binding"/>
    <property type="evidence" value="ECO:0007669"/>
    <property type="project" value="UniProtKB-UniRule"/>
</dbReference>
<keyword evidence="3" id="KW-0479">Metal-binding</keyword>
<dbReference type="EMBL" id="LEKV01011354">
    <property type="protein sequence ID" value="KVE05414.1"/>
    <property type="molecule type" value="Genomic_DNA"/>
</dbReference>
<gene>
    <name evidence="6" type="ORF">Ccrd_024082</name>
</gene>
<dbReference type="GO" id="GO:0016020">
    <property type="term" value="C:membrane"/>
    <property type="evidence" value="ECO:0007669"/>
    <property type="project" value="UniProtKB-SubCell"/>
</dbReference>
<comment type="subunit">
    <text evidence="3">Homodimer. Interacts with CIPK.</text>
</comment>
<keyword evidence="7" id="KW-1185">Reference proteome</keyword>
<comment type="function">
    <text evidence="3">Acts as a calcium sensor. CBL proteins interact with CIPK serine-threonine protein kinases. Binding of a CBL protein to the regulatory NAF domain of a CIPK protein lead to the activation of the kinase in a calcium-dependent manner.</text>
</comment>
<keyword evidence="4" id="KW-1133">Transmembrane helix</keyword>
<dbReference type="Gene3D" id="1.10.238.10">
    <property type="entry name" value="EF-hand"/>
    <property type="match status" value="1"/>
</dbReference>